<gene>
    <name evidence="1" type="ORF">DFR49_3217</name>
</gene>
<evidence type="ECO:0000313" key="1">
    <source>
        <dbReference type="EMBL" id="RIA37335.1"/>
    </source>
</evidence>
<accession>A0A397NRE2</accession>
<proteinExistence type="predicted"/>
<name>A0A397NRE2_9SPHN</name>
<comment type="caution">
    <text evidence="1">The sequence shown here is derived from an EMBL/GenBank/DDBJ whole genome shotgun (WGS) entry which is preliminary data.</text>
</comment>
<dbReference type="EMBL" id="QXDC01000004">
    <property type="protein sequence ID" value="RIA37335.1"/>
    <property type="molecule type" value="Genomic_DNA"/>
</dbReference>
<organism evidence="1 2">
    <name type="scientific">Hephaestia caeni</name>
    <dbReference type="NCBI Taxonomy" id="645617"/>
    <lineage>
        <taxon>Bacteria</taxon>
        <taxon>Pseudomonadati</taxon>
        <taxon>Pseudomonadota</taxon>
        <taxon>Alphaproteobacteria</taxon>
        <taxon>Sphingomonadales</taxon>
        <taxon>Sphingomonadaceae</taxon>
        <taxon>Hephaestia</taxon>
    </lineage>
</organism>
<keyword evidence="2" id="KW-1185">Reference proteome</keyword>
<sequence length="100" mass="10909">MDAMISGWRNPPWADLARVLRRWLGASPARHVRFSEADRAVITAQGKALMLLATMLHARGVMDMEEFAGTLAVFSVVVAEDNAAEGDILAVWAGLMKDGR</sequence>
<evidence type="ECO:0000313" key="2">
    <source>
        <dbReference type="Proteomes" id="UP000266568"/>
    </source>
</evidence>
<dbReference type="Proteomes" id="UP000266568">
    <property type="component" value="Unassembled WGS sequence"/>
</dbReference>
<protein>
    <submittedName>
        <fullName evidence="1">Uncharacterized protein</fullName>
    </submittedName>
</protein>
<dbReference type="RefSeq" id="WP_010398874.1">
    <property type="nucleotide sequence ID" value="NZ_QXDC01000004.1"/>
</dbReference>
<dbReference type="AlphaFoldDB" id="A0A397NRE2"/>
<reference evidence="1 2" key="1">
    <citation type="submission" date="2018-08" db="EMBL/GenBank/DDBJ databases">
        <title>Genomic Encyclopedia of Type Strains, Phase IV (KMG-IV): sequencing the most valuable type-strain genomes for metagenomic binning, comparative biology and taxonomic classification.</title>
        <authorList>
            <person name="Goeker M."/>
        </authorList>
    </citation>
    <scope>NUCLEOTIDE SEQUENCE [LARGE SCALE GENOMIC DNA]</scope>
    <source>
        <strain evidence="1 2">DSM 25527</strain>
    </source>
</reference>